<organism evidence="1 2">
    <name type="scientific">Rhizobium altiplani</name>
    <dbReference type="NCBI Taxonomy" id="1864509"/>
    <lineage>
        <taxon>Bacteria</taxon>
        <taxon>Pseudomonadati</taxon>
        <taxon>Pseudomonadota</taxon>
        <taxon>Alphaproteobacteria</taxon>
        <taxon>Hyphomicrobiales</taxon>
        <taxon>Rhizobiaceae</taxon>
        <taxon>Rhizobium/Agrobacterium group</taxon>
        <taxon>Rhizobium</taxon>
    </lineage>
</organism>
<dbReference type="EMBL" id="LNCD01000073">
    <property type="protein sequence ID" value="KWV52137.1"/>
    <property type="molecule type" value="Genomic_DNA"/>
</dbReference>
<dbReference type="AlphaFoldDB" id="A0A109JNB8"/>
<dbReference type="InterPro" id="IPR038473">
    <property type="entry name" value="VirC2_C_sf"/>
</dbReference>
<dbReference type="SUPFAM" id="SSF47598">
    <property type="entry name" value="Ribbon-helix-helix"/>
    <property type="match status" value="1"/>
</dbReference>
<comment type="caution">
    <text evidence="1">The sequence shown here is derived from an EMBL/GenBank/DDBJ whole genome shotgun (WGS) entry which is preliminary data.</text>
</comment>
<keyword evidence="2" id="KW-1185">Reference proteome</keyword>
<dbReference type="OrthoDB" id="8373325at2"/>
<gene>
    <name evidence="1" type="ORF">AS026_05165</name>
</gene>
<sequence length="204" mass="22159">MAIRKPALSVVEARQLAAVQSKVVDRNLSAPAQNSILSQLAVESADRRSPTTIAKRRHSPDPQSIPTMDALSSMVAPAKIQVFLSARPPAPEVSKIYDNLILQYSPSKSLQMILRRALDDFENMLANGSFCTAPKSYLIPQRTSGKSIIVQTSRMFPALLLEIARNHFDPLGLDSARAFGHKLATAALASFFAGEKAGEKTTNK</sequence>
<dbReference type="RefSeq" id="WP_007538689.1">
    <property type="nucleotide sequence ID" value="NZ_LNCD01000073.1"/>
</dbReference>
<name>A0A109JNB8_9HYPH</name>
<evidence type="ECO:0000313" key="1">
    <source>
        <dbReference type="EMBL" id="KWV52137.1"/>
    </source>
</evidence>
<dbReference type="PIRSF" id="PIRSF016094">
    <property type="entry name" value="VirC2"/>
    <property type="match status" value="1"/>
</dbReference>
<dbReference type="Gene3D" id="1.10.1220.190">
    <property type="entry name" value="VirC2, RHH domain"/>
    <property type="match status" value="1"/>
</dbReference>
<dbReference type="Pfam" id="PF07181">
    <property type="entry name" value="VirC2"/>
    <property type="match status" value="1"/>
</dbReference>
<dbReference type="NCBIfam" id="NF010436">
    <property type="entry name" value="PRK13862.1"/>
    <property type="match status" value="1"/>
</dbReference>
<accession>A0A109JNB8</accession>
<dbReference type="GO" id="GO:0006355">
    <property type="term" value="P:regulation of DNA-templated transcription"/>
    <property type="evidence" value="ECO:0007669"/>
    <property type="project" value="InterPro"/>
</dbReference>
<protein>
    <submittedName>
        <fullName evidence="1">Virulence protein</fullName>
    </submittedName>
</protein>
<dbReference type="InterPro" id="IPR009841">
    <property type="entry name" value="VirC2"/>
</dbReference>
<dbReference type="InterPro" id="IPR010985">
    <property type="entry name" value="Ribbon_hlx_hlx"/>
</dbReference>
<proteinExistence type="predicted"/>
<dbReference type="Proteomes" id="UP000068164">
    <property type="component" value="Unassembled WGS sequence"/>
</dbReference>
<reference evidence="1 2" key="1">
    <citation type="submission" date="2015-11" db="EMBL/GenBank/DDBJ databases">
        <title>Draft Genome Sequence of the Strain BR 10423 (Rhizobium sp.) isolated from nodules of Mimosa pudica.</title>
        <authorList>
            <person name="Barauna A.C."/>
            <person name="Zilli J.E."/>
            <person name="Simoes-Araujo J.L."/>
            <person name="Reis V.M."/>
            <person name="James E.K."/>
            <person name="Reis F.B.Jr."/>
            <person name="Rouws L.F."/>
            <person name="Passos S.R."/>
            <person name="Gois S.R."/>
        </authorList>
    </citation>
    <scope>NUCLEOTIDE SEQUENCE [LARGE SCALE GENOMIC DNA]</scope>
    <source>
        <strain evidence="1 2">BR10423</strain>
    </source>
</reference>
<evidence type="ECO:0000313" key="2">
    <source>
        <dbReference type="Proteomes" id="UP000068164"/>
    </source>
</evidence>